<keyword evidence="1" id="KW-0812">Transmembrane</keyword>
<dbReference type="PANTHER" id="PTHR36834">
    <property type="entry name" value="MEMBRANE PROTEIN-RELATED"/>
    <property type="match status" value="1"/>
</dbReference>
<dbReference type="STRING" id="1308866.J416_12664"/>
<reference evidence="3 4" key="1">
    <citation type="submission" date="2013-03" db="EMBL/GenBank/DDBJ databases">
        <title>Draft genome sequence of Gracibacillus halophilus YIM-C55.5, a moderately halophilic and thermophilic organism from the Xiaochaidamu salt lake.</title>
        <authorList>
            <person name="Sugumar T."/>
            <person name="Polireddy D.R."/>
            <person name="Antony A."/>
            <person name="Madhava Y.R."/>
            <person name="Sivakumar N."/>
        </authorList>
    </citation>
    <scope>NUCLEOTIDE SEQUENCE [LARGE SCALE GENOMIC DNA]</scope>
    <source>
        <strain evidence="3 4">YIM-C55.5</strain>
    </source>
</reference>
<feature type="domain" description="VanZ-like" evidence="2">
    <location>
        <begin position="17"/>
        <end position="151"/>
    </location>
</feature>
<keyword evidence="1" id="KW-1133">Transmembrane helix</keyword>
<keyword evidence="4" id="KW-1185">Reference proteome</keyword>
<feature type="transmembrane region" description="Helical" evidence="1">
    <location>
        <begin position="107"/>
        <end position="124"/>
    </location>
</feature>
<evidence type="ECO:0000259" key="2">
    <source>
        <dbReference type="Pfam" id="PF04892"/>
    </source>
</evidence>
<evidence type="ECO:0000313" key="3">
    <source>
        <dbReference type="EMBL" id="ENH96056.1"/>
    </source>
</evidence>
<evidence type="ECO:0000256" key="1">
    <source>
        <dbReference type="SAM" id="Phobius"/>
    </source>
</evidence>
<keyword evidence="1" id="KW-0472">Membrane</keyword>
<feature type="transmembrane region" description="Helical" evidence="1">
    <location>
        <begin position="136"/>
        <end position="154"/>
    </location>
</feature>
<dbReference type="Proteomes" id="UP000012283">
    <property type="component" value="Unassembled WGS sequence"/>
</dbReference>
<accession>N4WSD1</accession>
<dbReference type="EMBL" id="APML01000060">
    <property type="protein sequence ID" value="ENH96056.1"/>
    <property type="molecule type" value="Genomic_DNA"/>
</dbReference>
<feature type="transmembrane region" description="Helical" evidence="1">
    <location>
        <begin position="12"/>
        <end position="29"/>
    </location>
</feature>
<proteinExistence type="predicted"/>
<dbReference type="PATRIC" id="fig|1308866.3.peg.2559"/>
<dbReference type="eggNOG" id="COG4767">
    <property type="taxonomic scope" value="Bacteria"/>
</dbReference>
<evidence type="ECO:0000313" key="4">
    <source>
        <dbReference type="Proteomes" id="UP000012283"/>
    </source>
</evidence>
<dbReference type="Pfam" id="PF04892">
    <property type="entry name" value="VanZ"/>
    <property type="match status" value="1"/>
</dbReference>
<dbReference type="PANTHER" id="PTHR36834:SF1">
    <property type="entry name" value="INTEGRAL MEMBRANE PROTEIN"/>
    <property type="match status" value="1"/>
</dbReference>
<dbReference type="AlphaFoldDB" id="N4WSD1"/>
<gene>
    <name evidence="3" type="ORF">J416_12664</name>
</gene>
<feature type="transmembrane region" description="Helical" evidence="1">
    <location>
        <begin position="80"/>
        <end position="98"/>
    </location>
</feature>
<protein>
    <recommendedName>
        <fullName evidence="2">VanZ-like domain-containing protein</fullName>
    </recommendedName>
</protein>
<dbReference type="InterPro" id="IPR053150">
    <property type="entry name" value="Teicoplanin_resist-assoc"/>
</dbReference>
<name>N4WSD1_9BACI</name>
<organism evidence="3 4">
    <name type="scientific">Gracilibacillus halophilus YIM-C55.5</name>
    <dbReference type="NCBI Taxonomy" id="1308866"/>
    <lineage>
        <taxon>Bacteria</taxon>
        <taxon>Bacillati</taxon>
        <taxon>Bacillota</taxon>
        <taxon>Bacilli</taxon>
        <taxon>Bacillales</taxon>
        <taxon>Bacillaceae</taxon>
        <taxon>Gracilibacillus</taxon>
    </lineage>
</organism>
<sequence>MGEKTKKIIRVIFSISFIFYVFILLRLLFLSRVSGIGTTDLSLLESIRINSNFIPFKTINTYLQAIFDNSMNMGIPIKNLFGNLFMFLPMGIYLPFFFKSVHQWRKFTLLMIVILLFVEILQLFTGRGSFDIDDFILNMVGAYIGFGIWKVKFVRSTLN</sequence>
<dbReference type="OrthoDB" id="4822551at2"/>
<comment type="caution">
    <text evidence="3">The sequence shown here is derived from an EMBL/GenBank/DDBJ whole genome shotgun (WGS) entry which is preliminary data.</text>
</comment>
<dbReference type="InterPro" id="IPR006976">
    <property type="entry name" value="VanZ-like"/>
</dbReference>
<dbReference type="RefSeq" id="WP_003472528.1">
    <property type="nucleotide sequence ID" value="NZ_APML01000060.1"/>
</dbReference>